<keyword evidence="2" id="KW-1185">Reference proteome</keyword>
<protein>
    <submittedName>
        <fullName evidence="1">Uncharacterized protein</fullName>
    </submittedName>
</protein>
<comment type="caution">
    <text evidence="1">The sequence shown here is derived from an EMBL/GenBank/DDBJ whole genome shotgun (WGS) entry which is preliminary data.</text>
</comment>
<sequence length="113" mass="13311">MRVKFKILFLKAERYVGRQNNFRLVKKAKTWASQMVGFWKLPRQKITNPKLPKAMFSQQQIRGRLLDDFVSGDVIIARDSGSCYHIKSDSWMKLILAEADLLFMVDRSYNAYF</sequence>
<proteinExistence type="predicted"/>
<dbReference type="Proteomes" id="UP001604336">
    <property type="component" value="Unassembled WGS sequence"/>
</dbReference>
<evidence type="ECO:0000313" key="1">
    <source>
        <dbReference type="EMBL" id="KAL2490490.1"/>
    </source>
</evidence>
<organism evidence="1 2">
    <name type="scientific">Abeliophyllum distichum</name>
    <dbReference type="NCBI Taxonomy" id="126358"/>
    <lineage>
        <taxon>Eukaryota</taxon>
        <taxon>Viridiplantae</taxon>
        <taxon>Streptophyta</taxon>
        <taxon>Embryophyta</taxon>
        <taxon>Tracheophyta</taxon>
        <taxon>Spermatophyta</taxon>
        <taxon>Magnoliopsida</taxon>
        <taxon>eudicotyledons</taxon>
        <taxon>Gunneridae</taxon>
        <taxon>Pentapetalae</taxon>
        <taxon>asterids</taxon>
        <taxon>lamiids</taxon>
        <taxon>Lamiales</taxon>
        <taxon>Oleaceae</taxon>
        <taxon>Forsythieae</taxon>
        <taxon>Abeliophyllum</taxon>
    </lineage>
</organism>
<dbReference type="EMBL" id="JBFOLK010000008">
    <property type="protein sequence ID" value="KAL2490490.1"/>
    <property type="molecule type" value="Genomic_DNA"/>
</dbReference>
<evidence type="ECO:0000313" key="2">
    <source>
        <dbReference type="Proteomes" id="UP001604336"/>
    </source>
</evidence>
<dbReference type="AlphaFoldDB" id="A0ABD1RPZ9"/>
<gene>
    <name evidence="1" type="ORF">Adt_26118</name>
</gene>
<name>A0ABD1RPZ9_9LAMI</name>
<reference evidence="2" key="1">
    <citation type="submission" date="2024-07" db="EMBL/GenBank/DDBJ databases">
        <title>Two chromosome-level genome assemblies of Korean endemic species Abeliophyllum distichum and Forsythia ovata (Oleaceae).</title>
        <authorList>
            <person name="Jang H."/>
        </authorList>
    </citation>
    <scope>NUCLEOTIDE SEQUENCE [LARGE SCALE GENOMIC DNA]</scope>
</reference>
<accession>A0ABD1RPZ9</accession>